<dbReference type="InterPro" id="IPR037171">
    <property type="entry name" value="NagB/RpiA_transferase-like"/>
</dbReference>
<comment type="caution">
    <text evidence="4">The sequence shown here is derived from an EMBL/GenBank/DDBJ whole genome shotgun (WGS) entry which is preliminary data.</text>
</comment>
<dbReference type="PANTHER" id="PTHR11280">
    <property type="entry name" value="GLUCOSAMINE-6-PHOSPHATE ISOMERASE"/>
    <property type="match status" value="1"/>
</dbReference>
<reference evidence="4" key="2">
    <citation type="submission" date="2021-04" db="EMBL/GenBank/DDBJ databases">
        <authorList>
            <person name="Gilroy R."/>
        </authorList>
    </citation>
    <scope>NUCLEOTIDE SEQUENCE</scope>
    <source>
        <strain evidence="4">2239</strain>
    </source>
</reference>
<dbReference type="GO" id="GO:0005737">
    <property type="term" value="C:cytoplasm"/>
    <property type="evidence" value="ECO:0007669"/>
    <property type="project" value="TreeGrafter"/>
</dbReference>
<dbReference type="InterPro" id="IPR006148">
    <property type="entry name" value="Glc/Gal-6P_isomerase"/>
</dbReference>
<evidence type="ECO:0000259" key="3">
    <source>
        <dbReference type="Pfam" id="PF01182"/>
    </source>
</evidence>
<dbReference type="PANTHER" id="PTHR11280:SF5">
    <property type="entry name" value="GLUCOSAMINE-6-PHOSPHATE ISOMERASE"/>
    <property type="match status" value="1"/>
</dbReference>
<evidence type="ECO:0000313" key="4">
    <source>
        <dbReference type="EMBL" id="HIX04672.1"/>
    </source>
</evidence>
<dbReference type="GO" id="GO:0006043">
    <property type="term" value="P:glucosamine catabolic process"/>
    <property type="evidence" value="ECO:0007669"/>
    <property type="project" value="TreeGrafter"/>
</dbReference>
<dbReference type="InterPro" id="IPR004547">
    <property type="entry name" value="Glucosamine6P_isomerase"/>
</dbReference>
<dbReference type="AlphaFoldDB" id="A0A9D1V247"/>
<dbReference type="Gene3D" id="3.40.50.1360">
    <property type="match status" value="1"/>
</dbReference>
<dbReference type="Proteomes" id="UP000824193">
    <property type="component" value="Unassembled WGS sequence"/>
</dbReference>
<evidence type="ECO:0000256" key="1">
    <source>
        <dbReference type="ARBA" id="ARBA00022801"/>
    </source>
</evidence>
<dbReference type="GO" id="GO:0004342">
    <property type="term" value="F:glucosamine-6-phosphate deaminase activity"/>
    <property type="evidence" value="ECO:0007669"/>
    <property type="project" value="InterPro"/>
</dbReference>
<dbReference type="EMBL" id="DXFW01000002">
    <property type="protein sequence ID" value="HIX04672.1"/>
    <property type="molecule type" value="Genomic_DNA"/>
</dbReference>
<name>A0A9D1V247_9FIRM</name>
<dbReference type="CDD" id="cd01399">
    <property type="entry name" value="GlcN6P_deaminase"/>
    <property type="match status" value="1"/>
</dbReference>
<dbReference type="GO" id="GO:0005975">
    <property type="term" value="P:carbohydrate metabolic process"/>
    <property type="evidence" value="ECO:0007669"/>
    <property type="project" value="InterPro"/>
</dbReference>
<feature type="domain" description="Glucosamine/galactosamine-6-phosphate isomerase" evidence="3">
    <location>
        <begin position="9"/>
        <end position="220"/>
    </location>
</feature>
<dbReference type="Pfam" id="PF01182">
    <property type="entry name" value="Glucosamine_iso"/>
    <property type="match status" value="1"/>
</dbReference>
<dbReference type="GO" id="GO:0042802">
    <property type="term" value="F:identical protein binding"/>
    <property type="evidence" value="ECO:0007669"/>
    <property type="project" value="TreeGrafter"/>
</dbReference>
<evidence type="ECO:0000256" key="2">
    <source>
        <dbReference type="ARBA" id="ARBA00023277"/>
    </source>
</evidence>
<protein>
    <submittedName>
        <fullName evidence="4">Glucosamine-6-phosphate deaminase</fullName>
    </submittedName>
</protein>
<proteinExistence type="predicted"/>
<dbReference type="SUPFAM" id="SSF100950">
    <property type="entry name" value="NagB/RpiA/CoA transferase-like"/>
    <property type="match status" value="1"/>
</dbReference>
<keyword evidence="2" id="KW-0119">Carbohydrate metabolism</keyword>
<gene>
    <name evidence="4" type="ORF">H9865_00975</name>
</gene>
<organism evidence="4 5">
    <name type="scientific">Candidatus Allofournierella pullicola</name>
    <dbReference type="NCBI Taxonomy" id="2838596"/>
    <lineage>
        <taxon>Bacteria</taxon>
        <taxon>Bacillati</taxon>
        <taxon>Bacillota</taxon>
        <taxon>Clostridia</taxon>
        <taxon>Eubacteriales</taxon>
        <taxon>Oscillospiraceae</taxon>
        <taxon>Allofournierella</taxon>
    </lineage>
</organism>
<reference evidence="4" key="1">
    <citation type="journal article" date="2021" name="PeerJ">
        <title>Extensive microbial diversity within the chicken gut microbiome revealed by metagenomics and culture.</title>
        <authorList>
            <person name="Gilroy R."/>
            <person name="Ravi A."/>
            <person name="Getino M."/>
            <person name="Pursley I."/>
            <person name="Horton D.L."/>
            <person name="Alikhan N.F."/>
            <person name="Baker D."/>
            <person name="Gharbi K."/>
            <person name="Hall N."/>
            <person name="Watson M."/>
            <person name="Adriaenssens E.M."/>
            <person name="Foster-Nyarko E."/>
            <person name="Jarju S."/>
            <person name="Secka A."/>
            <person name="Antonio M."/>
            <person name="Oren A."/>
            <person name="Chaudhuri R.R."/>
            <person name="La Ragione R."/>
            <person name="Hildebrand F."/>
            <person name="Pallen M.J."/>
        </authorList>
    </citation>
    <scope>NUCLEOTIDE SEQUENCE</scope>
    <source>
        <strain evidence="4">2239</strain>
    </source>
</reference>
<keyword evidence="1" id="KW-0378">Hydrolase</keyword>
<dbReference type="GO" id="GO:0019262">
    <property type="term" value="P:N-acetylneuraminate catabolic process"/>
    <property type="evidence" value="ECO:0007669"/>
    <property type="project" value="TreeGrafter"/>
</dbReference>
<accession>A0A9D1V247</accession>
<dbReference type="GO" id="GO:0006046">
    <property type="term" value="P:N-acetylglucosamine catabolic process"/>
    <property type="evidence" value="ECO:0007669"/>
    <property type="project" value="TreeGrafter"/>
</dbReference>
<sequence>MKKLVFDTAELAAGHAADTVAALLAEKPGAVLCLAAGHTSLPVFEAFFRRGLDFSRARFIGLDEWVGVGPEVEGSCASFLERNFFSKAGVRRENIRLFDALAPDPDAECAAMERQIEDWGGINYLLLGMGMNGHLALNEPGGSFERTAHVAELSETTKTVAPKYFSADMPPLRQGITLGVADFLRARRVQLAVFGAAKAPIVARLLEAAPTTDLPATALHLLPDAELLLDAAAAGA</sequence>
<evidence type="ECO:0000313" key="5">
    <source>
        <dbReference type="Proteomes" id="UP000824193"/>
    </source>
</evidence>